<dbReference type="OrthoDB" id="407674at2759"/>
<evidence type="ECO:0000313" key="11">
    <source>
        <dbReference type="RefSeq" id="XP_031571911.1"/>
    </source>
</evidence>
<feature type="domain" description="Neurotransmitter-gated ion-channel transmembrane" evidence="9">
    <location>
        <begin position="149"/>
        <end position="365"/>
    </location>
</feature>
<accession>A0A6P8IWY3</accession>
<evidence type="ECO:0000256" key="6">
    <source>
        <dbReference type="ARBA" id="ARBA00023303"/>
    </source>
</evidence>
<feature type="transmembrane region" description="Helical" evidence="7">
    <location>
        <begin position="205"/>
        <end position="226"/>
    </location>
</feature>
<keyword evidence="8" id="KW-0732">Signal</keyword>
<name>A0A6P8IWY3_ACTTE</name>
<dbReference type="Gene3D" id="1.20.58.390">
    <property type="entry name" value="Neurotransmitter-gated ion-channel transmembrane domain"/>
    <property type="match status" value="1"/>
</dbReference>
<evidence type="ECO:0000313" key="10">
    <source>
        <dbReference type="Proteomes" id="UP000515163"/>
    </source>
</evidence>
<dbReference type="RefSeq" id="XP_031571911.1">
    <property type="nucleotide sequence ID" value="XM_031716051.1"/>
</dbReference>
<protein>
    <submittedName>
        <fullName evidence="11">Gamma-aminobutyric acid receptor subunit beta-3-like</fullName>
    </submittedName>
</protein>
<dbReference type="FunFam" id="1.20.58.390:FF:000137">
    <property type="entry name" value="Predicted protein"/>
    <property type="match status" value="1"/>
</dbReference>
<dbReference type="InterPro" id="IPR006029">
    <property type="entry name" value="Neurotrans-gated_channel_TM"/>
</dbReference>
<evidence type="ECO:0000256" key="4">
    <source>
        <dbReference type="ARBA" id="ARBA00022475"/>
    </source>
</evidence>
<keyword evidence="6" id="KW-0407">Ion channel</keyword>
<reference evidence="11" key="1">
    <citation type="submission" date="2025-08" db="UniProtKB">
        <authorList>
            <consortium name="RefSeq"/>
        </authorList>
    </citation>
    <scope>IDENTIFICATION</scope>
    <source>
        <tissue evidence="11">Tentacle</tissue>
    </source>
</reference>
<keyword evidence="4" id="KW-1003">Cell membrane</keyword>
<evidence type="ECO:0000256" key="5">
    <source>
        <dbReference type="ARBA" id="ARBA00023065"/>
    </source>
</evidence>
<feature type="chain" id="PRO_5028169865" evidence="8">
    <location>
        <begin position="25"/>
        <end position="377"/>
    </location>
</feature>
<feature type="transmembrane region" description="Helical" evidence="7">
    <location>
        <begin position="351"/>
        <end position="374"/>
    </location>
</feature>
<keyword evidence="7" id="KW-0812">Transmembrane</keyword>
<keyword evidence="5" id="KW-0406">Ion transport</keyword>
<dbReference type="GO" id="GO:0004888">
    <property type="term" value="F:transmembrane signaling receptor activity"/>
    <property type="evidence" value="ECO:0007669"/>
    <property type="project" value="InterPro"/>
</dbReference>
<dbReference type="AlphaFoldDB" id="A0A6P8IWY3"/>
<feature type="transmembrane region" description="Helical" evidence="7">
    <location>
        <begin position="175"/>
        <end position="193"/>
    </location>
</feature>
<comment type="subcellular location">
    <subcellularLocation>
        <location evidence="2">Cell membrane</location>
    </subcellularLocation>
    <subcellularLocation>
        <location evidence="1">Membrane</location>
        <topology evidence="1">Multi-pass membrane protein</topology>
    </subcellularLocation>
</comment>
<evidence type="ECO:0000256" key="7">
    <source>
        <dbReference type="SAM" id="Phobius"/>
    </source>
</evidence>
<evidence type="ECO:0000256" key="3">
    <source>
        <dbReference type="ARBA" id="ARBA00022448"/>
    </source>
</evidence>
<feature type="signal peptide" evidence="8">
    <location>
        <begin position="1"/>
        <end position="24"/>
    </location>
</feature>
<keyword evidence="7" id="KW-0472">Membrane</keyword>
<dbReference type="PRINTS" id="PR00253">
    <property type="entry name" value="GABAARECEPTR"/>
</dbReference>
<dbReference type="GO" id="GO:0005230">
    <property type="term" value="F:extracellular ligand-gated monoatomic ion channel activity"/>
    <property type="evidence" value="ECO:0007669"/>
    <property type="project" value="InterPro"/>
</dbReference>
<dbReference type="SUPFAM" id="SSF90112">
    <property type="entry name" value="Neurotransmitter-gated ion-channel transmembrane pore"/>
    <property type="match status" value="1"/>
</dbReference>
<dbReference type="GeneID" id="116306024"/>
<dbReference type="Gene3D" id="2.70.170.10">
    <property type="entry name" value="Neurotransmitter-gated ion-channel ligand-binding domain"/>
    <property type="match status" value="1"/>
</dbReference>
<dbReference type="Pfam" id="PF02932">
    <property type="entry name" value="Neur_chan_memb"/>
    <property type="match status" value="1"/>
</dbReference>
<evidence type="ECO:0000256" key="2">
    <source>
        <dbReference type="ARBA" id="ARBA00004236"/>
    </source>
</evidence>
<dbReference type="GO" id="GO:0005886">
    <property type="term" value="C:plasma membrane"/>
    <property type="evidence" value="ECO:0007669"/>
    <property type="project" value="UniProtKB-SubCell"/>
</dbReference>
<dbReference type="InterPro" id="IPR036719">
    <property type="entry name" value="Neuro-gated_channel_TM_sf"/>
</dbReference>
<proteinExistence type="predicted"/>
<evidence type="ECO:0000256" key="8">
    <source>
        <dbReference type="SAM" id="SignalP"/>
    </source>
</evidence>
<keyword evidence="10" id="KW-1185">Reference proteome</keyword>
<evidence type="ECO:0000256" key="1">
    <source>
        <dbReference type="ARBA" id="ARBA00004141"/>
    </source>
</evidence>
<dbReference type="InterPro" id="IPR006201">
    <property type="entry name" value="Neur_channel"/>
</dbReference>
<dbReference type="CDD" id="cd19049">
    <property type="entry name" value="LGIC_TM_anion"/>
    <property type="match status" value="1"/>
</dbReference>
<gene>
    <name evidence="11" type="primary">LOC116306024</name>
</gene>
<feature type="transmembrane region" description="Helical" evidence="7">
    <location>
        <begin position="142"/>
        <end position="163"/>
    </location>
</feature>
<dbReference type="InParanoid" id="A0A6P8IWY3"/>
<keyword evidence="3" id="KW-0813">Transport</keyword>
<organism evidence="10 11">
    <name type="scientific">Actinia tenebrosa</name>
    <name type="common">Australian red waratah sea anemone</name>
    <dbReference type="NCBI Taxonomy" id="6105"/>
    <lineage>
        <taxon>Eukaryota</taxon>
        <taxon>Metazoa</taxon>
        <taxon>Cnidaria</taxon>
        <taxon>Anthozoa</taxon>
        <taxon>Hexacorallia</taxon>
        <taxon>Actiniaria</taxon>
        <taxon>Actiniidae</taxon>
        <taxon>Actinia</taxon>
    </lineage>
</organism>
<evidence type="ECO:0000259" key="9">
    <source>
        <dbReference type="Pfam" id="PF02932"/>
    </source>
</evidence>
<dbReference type="InterPro" id="IPR038050">
    <property type="entry name" value="Neuro_actylchol_rec"/>
</dbReference>
<dbReference type="InterPro" id="IPR006028">
    <property type="entry name" value="GABAA/Glycine_rcpt"/>
</dbReference>
<dbReference type="PANTHER" id="PTHR18945">
    <property type="entry name" value="NEUROTRANSMITTER GATED ION CHANNEL"/>
    <property type="match status" value="1"/>
</dbReference>
<dbReference type="KEGG" id="aten:116306024"/>
<keyword evidence="7" id="KW-1133">Transmembrane helix</keyword>
<sequence length="377" mass="43095">MKGISVAIWLQWLITFALNGTNLACTFVEPKHTGHGNTTMSLKEYLANYYDKTSKPYCSKKNVVMLDLYILSFGKIEEANMVSFGYTDKDIELVWKKNTIEIENKEMAQFSVSKVKLSSDLIKYTLGNFTRLQAIFLLDRRVGYYVIQIYVPCIFLVMLSWIVFWMGTEETGNRLTVGITTILTIVFLLGYTNSSLPKVSYAKGIDWYLMVSFIFIFMSLIECIVVDKCYKLNRRNIRNSARKKRKRKKGVFNTSINHTNAGMNEKDIQTSATQAAQANEGNTLEMNSSICNRNASNESIDLSPGLESWDSMENGPNMKDLPTSNGSATFCALKPWKDISLARKVDRISRALFPFLFAVFNIAYWFTYLNHIYLLHS</sequence>
<dbReference type="InterPro" id="IPR036734">
    <property type="entry name" value="Neur_chan_lig-bd_sf"/>
</dbReference>
<dbReference type="Proteomes" id="UP000515163">
    <property type="component" value="Unplaced"/>
</dbReference>